<gene>
    <name evidence="7" type="ORF">MPSYJ_09530</name>
</gene>
<keyword evidence="4 6" id="KW-1133">Transmembrane helix</keyword>
<dbReference type="PANTHER" id="PTHR34857:SF2">
    <property type="entry name" value="SLL0384 PROTEIN"/>
    <property type="match status" value="1"/>
</dbReference>
<evidence type="ECO:0000256" key="6">
    <source>
        <dbReference type="SAM" id="Phobius"/>
    </source>
</evidence>
<feature type="transmembrane region" description="Helical" evidence="6">
    <location>
        <begin position="231"/>
        <end position="254"/>
    </location>
</feature>
<protein>
    <submittedName>
        <fullName evidence="7">ABC transporter</fullName>
    </submittedName>
</protein>
<dbReference type="CDD" id="cd16914">
    <property type="entry name" value="EcfT"/>
    <property type="match status" value="1"/>
</dbReference>
<reference evidence="7 8" key="1">
    <citation type="journal article" date="2019" name="Emerg. Microbes Infect.">
        <title>Comprehensive subspecies identification of 175 nontuberculous mycobacteria species based on 7547 genomic profiles.</title>
        <authorList>
            <person name="Matsumoto Y."/>
            <person name="Kinjo T."/>
            <person name="Motooka D."/>
            <person name="Nabeya D."/>
            <person name="Jung N."/>
            <person name="Uechi K."/>
            <person name="Horii T."/>
            <person name="Iida T."/>
            <person name="Fujita J."/>
            <person name="Nakamura S."/>
        </authorList>
    </citation>
    <scope>NUCLEOTIDE SEQUENCE [LARGE SCALE GENOMIC DNA]</scope>
    <source>
        <strain evidence="7 8">JCM 13323</strain>
    </source>
</reference>
<feature type="transmembrane region" description="Helical" evidence="6">
    <location>
        <begin position="23"/>
        <end position="53"/>
    </location>
</feature>
<dbReference type="GO" id="GO:0005886">
    <property type="term" value="C:plasma membrane"/>
    <property type="evidence" value="ECO:0007669"/>
    <property type="project" value="UniProtKB-ARBA"/>
</dbReference>
<evidence type="ECO:0000256" key="3">
    <source>
        <dbReference type="ARBA" id="ARBA00022692"/>
    </source>
</evidence>
<comment type="subcellular location">
    <subcellularLocation>
        <location evidence="1">Membrane</location>
        <topology evidence="1">Multi-pass membrane protein</topology>
    </subcellularLocation>
</comment>
<evidence type="ECO:0000256" key="1">
    <source>
        <dbReference type="ARBA" id="ARBA00004141"/>
    </source>
</evidence>
<name>A0A7I7M6I9_9MYCO</name>
<keyword evidence="5 6" id="KW-0472">Membrane</keyword>
<organism evidence="7 8">
    <name type="scientific">Mycolicibacterium psychrotolerans</name>
    <dbReference type="NCBI Taxonomy" id="216929"/>
    <lineage>
        <taxon>Bacteria</taxon>
        <taxon>Bacillati</taxon>
        <taxon>Actinomycetota</taxon>
        <taxon>Actinomycetes</taxon>
        <taxon>Mycobacteriales</taxon>
        <taxon>Mycobacteriaceae</taxon>
        <taxon>Mycolicibacterium</taxon>
    </lineage>
</organism>
<evidence type="ECO:0000313" key="8">
    <source>
        <dbReference type="Proteomes" id="UP000466514"/>
    </source>
</evidence>
<dbReference type="Proteomes" id="UP000466514">
    <property type="component" value="Chromosome"/>
</dbReference>
<dbReference type="RefSeq" id="WP_163720620.1">
    <property type="nucleotide sequence ID" value="NZ_AP022574.1"/>
</dbReference>
<dbReference type="AlphaFoldDB" id="A0A7I7M6I9"/>
<feature type="transmembrane region" description="Helical" evidence="6">
    <location>
        <begin position="65"/>
        <end position="83"/>
    </location>
</feature>
<dbReference type="EMBL" id="AP022574">
    <property type="protein sequence ID" value="BBX67492.1"/>
    <property type="molecule type" value="Genomic_DNA"/>
</dbReference>
<feature type="transmembrane region" description="Helical" evidence="6">
    <location>
        <begin position="103"/>
        <end position="125"/>
    </location>
</feature>
<evidence type="ECO:0000256" key="4">
    <source>
        <dbReference type="ARBA" id="ARBA00022989"/>
    </source>
</evidence>
<dbReference type="Pfam" id="PF02361">
    <property type="entry name" value="CbiQ"/>
    <property type="match status" value="1"/>
</dbReference>
<accession>A0A7I7M6I9</accession>
<evidence type="ECO:0000256" key="5">
    <source>
        <dbReference type="ARBA" id="ARBA00023136"/>
    </source>
</evidence>
<keyword evidence="3 6" id="KW-0812">Transmembrane</keyword>
<evidence type="ECO:0000256" key="2">
    <source>
        <dbReference type="ARBA" id="ARBA00022475"/>
    </source>
</evidence>
<dbReference type="KEGG" id="mpsc:MPSYJ_09530"/>
<dbReference type="PANTHER" id="PTHR34857">
    <property type="entry name" value="SLL0384 PROTEIN"/>
    <property type="match status" value="1"/>
</dbReference>
<proteinExistence type="predicted"/>
<dbReference type="InterPro" id="IPR003339">
    <property type="entry name" value="ABC/ECF_trnsptr_transmembrane"/>
</dbReference>
<sequence>MSTVVDAPALPGAQINPVAKLSAAFIIAVGLVLSVDWVSASTALVLEVILLAAMRVPLGSLRNRGAILVFAAALTAVTIVLYGEPSGVVHWHFLLITVSDGSITLALATFLRVLAIALPAVFLFIDTDPTELADGLGQVLRLPARFVLGALAGVRMTELLGQDWRYLGYARRARGVADHARVRRAAGQAFALLVFAVRRGSMLATAMEARGFGAHPTRTWARPSPFGRREIALIASGFVIVAVAITTSVATGHWNFIGSR</sequence>
<dbReference type="InterPro" id="IPR051611">
    <property type="entry name" value="ECF_transporter_component"/>
</dbReference>
<keyword evidence="8" id="KW-1185">Reference proteome</keyword>
<evidence type="ECO:0000313" key="7">
    <source>
        <dbReference type="EMBL" id="BBX67492.1"/>
    </source>
</evidence>
<keyword evidence="2" id="KW-1003">Cell membrane</keyword>